<reference evidence="3 4" key="2">
    <citation type="submission" date="2020-04" db="EMBL/GenBank/DDBJ databases">
        <title>Genome sequencing and assembly of multiple isolates from the Colletotrichum gloeosporioides species complex.</title>
        <authorList>
            <person name="Gan P."/>
            <person name="Shirasu K."/>
        </authorList>
    </citation>
    <scope>NUCLEOTIDE SEQUENCE [LARGE SCALE GENOMIC DNA]</scope>
    <source>
        <strain evidence="3 4">Nara gc5</strain>
    </source>
</reference>
<feature type="region of interest" description="Disordered" evidence="1">
    <location>
        <begin position="486"/>
        <end position="521"/>
    </location>
</feature>
<evidence type="ECO:0000256" key="1">
    <source>
        <dbReference type="SAM" id="MobiDB-lite"/>
    </source>
</evidence>
<name>A0A7J6J9G0_COLFN</name>
<dbReference type="AlphaFoldDB" id="A0A7J6J9G0"/>
<dbReference type="InterPro" id="IPR052895">
    <property type="entry name" value="HetReg/Transcr_Mod"/>
</dbReference>
<protein>
    <submittedName>
        <fullName evidence="3">Heterokaryon incompatibility protein 6, OR allele</fullName>
    </submittedName>
</protein>
<proteinExistence type="predicted"/>
<reference evidence="3 4" key="1">
    <citation type="submission" date="2012-08" db="EMBL/GenBank/DDBJ databases">
        <authorList>
            <person name="Gan P.H.P."/>
            <person name="Ikeda K."/>
            <person name="Irieda H."/>
            <person name="Narusaka M."/>
            <person name="O'Connell R.J."/>
            <person name="Narusaka Y."/>
            <person name="Takano Y."/>
            <person name="Kubo Y."/>
            <person name="Shirasu K."/>
        </authorList>
    </citation>
    <scope>NUCLEOTIDE SEQUENCE [LARGE SCALE GENOMIC DNA]</scope>
    <source>
        <strain evidence="3 4">Nara gc5</strain>
    </source>
</reference>
<keyword evidence="4" id="KW-1185">Reference proteome</keyword>
<gene>
    <name evidence="3" type="ORF">CGGC5_v005070</name>
</gene>
<evidence type="ECO:0000313" key="4">
    <source>
        <dbReference type="Proteomes" id="UP000011096"/>
    </source>
</evidence>
<accession>A0A7J6J9G0</accession>
<comment type="caution">
    <text evidence="3">The sequence shown here is derived from an EMBL/GenBank/DDBJ whole genome shotgun (WGS) entry which is preliminary data.</text>
</comment>
<dbReference type="PANTHER" id="PTHR24148:SF73">
    <property type="entry name" value="HET DOMAIN PROTEIN (AFU_ORTHOLOGUE AFUA_8G01020)"/>
    <property type="match status" value="1"/>
</dbReference>
<dbReference type="Pfam" id="PF06985">
    <property type="entry name" value="HET"/>
    <property type="match status" value="1"/>
</dbReference>
<evidence type="ECO:0000259" key="2">
    <source>
        <dbReference type="Pfam" id="PF06985"/>
    </source>
</evidence>
<feature type="domain" description="Heterokaryon incompatibility" evidence="2">
    <location>
        <begin position="131"/>
        <end position="254"/>
    </location>
</feature>
<dbReference type="InParanoid" id="A0A7J6J9G0"/>
<dbReference type="Proteomes" id="UP000011096">
    <property type="component" value="Unassembled WGS sequence"/>
</dbReference>
<dbReference type="InterPro" id="IPR010730">
    <property type="entry name" value="HET"/>
</dbReference>
<dbReference type="EMBL" id="ANPB02000003">
    <property type="protein sequence ID" value="KAF4486373.1"/>
    <property type="molecule type" value="Genomic_DNA"/>
</dbReference>
<evidence type="ECO:0000313" key="3">
    <source>
        <dbReference type="EMBL" id="KAF4486373.1"/>
    </source>
</evidence>
<sequence length="536" mass="61711">MGIPYRRLDSSRREIRLLEIQATHNPNDPVQARLVHVRLTDDLEFIALSSLYGDSTETDKIFVGGQPVTLTAHLTQALKNVRTVLYPTLTQRFQCTSPRRPQSGAPRWLRQLFGLGSSSKGADDANWALRIWCDFLCVNPRDEYEKSRVHADMKTIYKAAALVVGWVGEAVEHTDAGLAMVAEIDEVMPRTWGDPGDAEKNPHNYSPQHEWIKKIAWIWTPPTDGSDPDKAPHWVGATDFVLRQYFQRRWILEEISSARFPTFLVGDIIVTWKQMLRLNRLIDEFRYKPSNVFPLELRDKMAELPLETTYKLLDEYDKRKTLEESKILKDYAESSRTTSSSRRCPLWHVIKPGKNLGASMMLFVSYARSLIIWFPATRAEGHITMHINPQRALKRFTETTAFGIVPFRKSRFTTLPVEVDSALAVVYRELESVPILQIKVSELEAEMKRLQQVISMQRNEMTMMQTAVNKTGSLQAELQKLRAEAAERDAEQSEKGELERKNRELEAELGRAKDELEERNRTLQEWKRKLSSLIGE</sequence>
<organism evidence="3 4">
    <name type="scientific">Colletotrichum fructicola (strain Nara gc5)</name>
    <name type="common">Anthracnose fungus</name>
    <name type="synonym">Colletotrichum gloeosporioides (strain Nara gc5)</name>
    <dbReference type="NCBI Taxonomy" id="1213859"/>
    <lineage>
        <taxon>Eukaryota</taxon>
        <taxon>Fungi</taxon>
        <taxon>Dikarya</taxon>
        <taxon>Ascomycota</taxon>
        <taxon>Pezizomycotina</taxon>
        <taxon>Sordariomycetes</taxon>
        <taxon>Hypocreomycetidae</taxon>
        <taxon>Glomerellales</taxon>
        <taxon>Glomerellaceae</taxon>
        <taxon>Colletotrichum</taxon>
        <taxon>Colletotrichum gloeosporioides species complex</taxon>
    </lineage>
</organism>
<dbReference type="PANTHER" id="PTHR24148">
    <property type="entry name" value="ANKYRIN REPEAT DOMAIN-CONTAINING PROTEIN 39 HOMOLOG-RELATED"/>
    <property type="match status" value="1"/>
</dbReference>
<dbReference type="OrthoDB" id="5386682at2759"/>
<dbReference type="GeneID" id="43615711"/>
<dbReference type="RefSeq" id="XP_066009026.1">
    <property type="nucleotide sequence ID" value="XM_066151391.1"/>
</dbReference>